<dbReference type="Proteomes" id="UP000254476">
    <property type="component" value="Unassembled WGS sequence"/>
</dbReference>
<reference evidence="23 25" key="2">
    <citation type="submission" date="2018-06" db="EMBL/GenBank/DDBJ databases">
        <authorList>
            <consortium name="Pathogen Informatics"/>
            <person name="Doyle S."/>
        </authorList>
    </citation>
    <scope>NUCLEOTIDE SEQUENCE [LARGE SCALE GENOMIC DNA]</scope>
    <source>
        <strain evidence="23 25">NCTC12388</strain>
    </source>
</reference>
<dbReference type="EMBL" id="LNYE01000006">
    <property type="protein sequence ID" value="KTD14667.1"/>
    <property type="molecule type" value="Genomic_DNA"/>
</dbReference>
<keyword evidence="8" id="KW-0812">Transmembrane</keyword>
<dbReference type="AlphaFoldDB" id="A0A378J3R9"/>
<dbReference type="CDD" id="cd03470">
    <property type="entry name" value="Rieske_cytochrome_bc1"/>
    <property type="match status" value="1"/>
</dbReference>
<dbReference type="InterPro" id="IPR006317">
    <property type="entry name" value="Ubiquinol_cyt_c_Rdtase_Fe-S-su"/>
</dbReference>
<keyword evidence="6 19" id="KW-0813">Transport</keyword>
<dbReference type="NCBIfam" id="TIGR01416">
    <property type="entry name" value="Rieske_proteo"/>
    <property type="match status" value="1"/>
</dbReference>
<evidence type="ECO:0000313" key="23">
    <source>
        <dbReference type="EMBL" id="STX41567.1"/>
    </source>
</evidence>
<dbReference type="GO" id="GO:0005886">
    <property type="term" value="C:plasma membrane"/>
    <property type="evidence" value="ECO:0007669"/>
    <property type="project" value="UniProtKB-SubCell"/>
</dbReference>
<dbReference type="Gene3D" id="2.102.10.10">
    <property type="entry name" value="Rieske [2Fe-2S] iron-sulphur domain"/>
    <property type="match status" value="1"/>
</dbReference>
<comment type="function">
    <text evidence="1">Component of the ubiquinol-cytochrome c reductase complex (complex III or cytochrome b-c1 complex), which is a respiratory chain that generates an electrochemical potential coupled to ATP synthesis.</text>
</comment>
<evidence type="ECO:0000313" key="25">
    <source>
        <dbReference type="Proteomes" id="UP000254476"/>
    </source>
</evidence>
<evidence type="ECO:0000256" key="15">
    <source>
        <dbReference type="ARBA" id="ARBA00023014"/>
    </source>
</evidence>
<keyword evidence="12 19" id="KW-0249">Electron transport</keyword>
<evidence type="ECO:0000256" key="2">
    <source>
        <dbReference type="ARBA" id="ARBA00004162"/>
    </source>
</evidence>
<dbReference type="PANTHER" id="PTHR10134">
    <property type="entry name" value="CYTOCHROME B-C1 COMPLEX SUBUNIT RIESKE, MITOCHONDRIAL"/>
    <property type="match status" value="1"/>
</dbReference>
<reference evidence="22 24" key="1">
    <citation type="submission" date="2015-11" db="EMBL/GenBank/DDBJ databases">
        <title>Genomic analysis of 38 Legionella species identifies large and diverse effector repertoires.</title>
        <authorList>
            <person name="Burstein D."/>
            <person name="Amaro F."/>
            <person name="Zusman T."/>
            <person name="Lifshitz Z."/>
            <person name="Cohen O."/>
            <person name="Gilbert J.A."/>
            <person name="Pupko T."/>
            <person name="Shuman H.A."/>
            <person name="Segal G."/>
        </authorList>
    </citation>
    <scope>NUCLEOTIDE SEQUENCE [LARGE SCALE GENOMIC DNA]</scope>
    <source>
        <strain evidence="22 24">Lyon 8420412</strain>
    </source>
</reference>
<evidence type="ECO:0000256" key="9">
    <source>
        <dbReference type="ARBA" id="ARBA00022714"/>
    </source>
</evidence>
<dbReference type="SUPFAM" id="SSF50022">
    <property type="entry name" value="ISP domain"/>
    <property type="match status" value="1"/>
</dbReference>
<dbReference type="EMBL" id="UGOB01000001">
    <property type="protein sequence ID" value="STX41567.1"/>
    <property type="molecule type" value="Genomic_DNA"/>
</dbReference>
<dbReference type="STRING" id="45066.Lgra_0698"/>
<evidence type="ECO:0000256" key="17">
    <source>
        <dbReference type="ARBA" id="ARBA00023157"/>
    </source>
</evidence>
<feature type="domain" description="Rieske" evidence="21">
    <location>
        <begin position="155"/>
        <end position="258"/>
    </location>
</feature>
<keyword evidence="10" id="KW-0479">Metal-binding</keyword>
<evidence type="ECO:0000259" key="21">
    <source>
        <dbReference type="PROSITE" id="PS51296"/>
    </source>
</evidence>
<comment type="catalytic activity">
    <reaction evidence="18 19">
        <text>a quinol + 2 Fe(III)-[cytochrome c](out) = a quinone + 2 Fe(II)-[cytochrome c](out) + 2 H(+)(out)</text>
        <dbReference type="Rhea" id="RHEA:11484"/>
        <dbReference type="Rhea" id="RHEA-COMP:10350"/>
        <dbReference type="Rhea" id="RHEA-COMP:14399"/>
        <dbReference type="ChEBI" id="CHEBI:15378"/>
        <dbReference type="ChEBI" id="CHEBI:24646"/>
        <dbReference type="ChEBI" id="CHEBI:29033"/>
        <dbReference type="ChEBI" id="CHEBI:29034"/>
        <dbReference type="ChEBI" id="CHEBI:132124"/>
        <dbReference type="EC" id="7.1.1.8"/>
    </reaction>
</comment>
<comment type="cofactor">
    <cofactor evidence="19">
        <name>[2Fe-2S] cluster</name>
        <dbReference type="ChEBI" id="CHEBI:190135"/>
    </cofactor>
    <text evidence="19">Binds 1 [2Fe-2S] cluster per subunit.</text>
</comment>
<evidence type="ECO:0000256" key="1">
    <source>
        <dbReference type="ARBA" id="ARBA00002444"/>
    </source>
</evidence>
<comment type="miscellaneous">
    <text evidence="19">The Rieske protein is a high potential 2Fe-2S protein.</text>
</comment>
<keyword evidence="11" id="KW-1278">Translocase</keyword>
<keyword evidence="23" id="KW-0560">Oxidoreductase</keyword>
<comment type="subcellular location">
    <subcellularLocation>
        <location evidence="2">Cell membrane</location>
        <topology evidence="2">Single-pass membrane protein</topology>
    </subcellularLocation>
</comment>
<dbReference type="InterPro" id="IPR017941">
    <property type="entry name" value="Rieske_2Fe-2S"/>
</dbReference>
<dbReference type="InterPro" id="IPR019470">
    <property type="entry name" value="Ubiq_cytC_Rdtase_Fe-S_su_TAT"/>
</dbReference>
<keyword evidence="13" id="KW-1133">Transmembrane helix</keyword>
<evidence type="ECO:0000256" key="20">
    <source>
        <dbReference type="RuleBase" id="RU004497"/>
    </source>
</evidence>
<evidence type="ECO:0000256" key="7">
    <source>
        <dbReference type="ARBA" id="ARBA00022475"/>
    </source>
</evidence>
<dbReference type="GO" id="GO:0016491">
    <property type="term" value="F:oxidoreductase activity"/>
    <property type="evidence" value="ECO:0007669"/>
    <property type="project" value="UniProtKB-KW"/>
</dbReference>
<organism evidence="23 25">
    <name type="scientific">Legionella gratiana</name>
    <dbReference type="NCBI Taxonomy" id="45066"/>
    <lineage>
        <taxon>Bacteria</taxon>
        <taxon>Pseudomonadati</taxon>
        <taxon>Pseudomonadota</taxon>
        <taxon>Gammaproteobacteria</taxon>
        <taxon>Legionellales</taxon>
        <taxon>Legionellaceae</taxon>
        <taxon>Legionella</taxon>
    </lineage>
</organism>
<evidence type="ECO:0000313" key="22">
    <source>
        <dbReference type="EMBL" id="KTD14667.1"/>
    </source>
</evidence>
<keyword evidence="15" id="KW-0411">Iron-sulfur</keyword>
<keyword evidence="24" id="KW-1185">Reference proteome</keyword>
<dbReference type="Pfam" id="PF00355">
    <property type="entry name" value="Rieske"/>
    <property type="match status" value="1"/>
</dbReference>
<evidence type="ECO:0000256" key="12">
    <source>
        <dbReference type="ARBA" id="ARBA00022982"/>
    </source>
</evidence>
<proteinExistence type="predicted"/>
<keyword evidence="14" id="KW-0408">Iron</keyword>
<evidence type="ECO:0000256" key="16">
    <source>
        <dbReference type="ARBA" id="ARBA00023136"/>
    </source>
</evidence>
<evidence type="ECO:0000256" key="11">
    <source>
        <dbReference type="ARBA" id="ARBA00022967"/>
    </source>
</evidence>
<evidence type="ECO:0000256" key="3">
    <source>
        <dbReference type="ARBA" id="ARBA00011649"/>
    </source>
</evidence>
<keyword evidence="16" id="KW-0472">Membrane</keyword>
<dbReference type="EC" id="7.1.1.8" evidence="4 19"/>
<dbReference type="GO" id="GO:0046872">
    <property type="term" value="F:metal ion binding"/>
    <property type="evidence" value="ECO:0007669"/>
    <property type="project" value="UniProtKB-KW"/>
</dbReference>
<name>A0A378J3R9_9GAMM</name>
<evidence type="ECO:0000313" key="24">
    <source>
        <dbReference type="Proteomes" id="UP000054691"/>
    </source>
</evidence>
<dbReference type="InterPro" id="IPR036922">
    <property type="entry name" value="Rieske_2Fe-2S_sf"/>
</dbReference>
<evidence type="ECO:0000256" key="18">
    <source>
        <dbReference type="ARBA" id="ARBA00029351"/>
    </source>
</evidence>
<comment type="subunit">
    <text evidence="3 20">The main subunits of complex b-c1 are: cytochrome b, cytochrome c1 and the Rieske protein.</text>
</comment>
<evidence type="ECO:0000256" key="19">
    <source>
        <dbReference type="RuleBase" id="RU004494"/>
    </source>
</evidence>
<evidence type="ECO:0000256" key="14">
    <source>
        <dbReference type="ARBA" id="ARBA00023004"/>
    </source>
</evidence>
<evidence type="ECO:0000256" key="8">
    <source>
        <dbReference type="ARBA" id="ARBA00022692"/>
    </source>
</evidence>
<accession>A0A378J3R9</accession>
<dbReference type="InterPro" id="IPR005805">
    <property type="entry name" value="Rieske_Fe-S_prot_C"/>
</dbReference>
<sequence>MGKGQGEGDKIASPSDTNSKRLLVQSINSLFPTLLHAARRGGGTPYPKLTLVTTYVGDIMVSKNNDPEHEQDKNDLVDAERRQFLVTTTCVLGGIGALCALTPFVASWLPSAKAQAEGAPVQVDLSKLEPGEQAIVEWRGKPVWIIRRTQEMLQRLTTNSTSLRDPHSLTAQQPHYAKNEYRSINPEYLVLIGICTHLGCSPKYKPNLGDLGPNWPGGFFCPCHGSTFDLSGRVFKDVPAPINLEVPPYYFIDEHTIVIGEERD</sequence>
<dbReference type="PRINTS" id="PR00162">
    <property type="entry name" value="RIESKE"/>
</dbReference>
<evidence type="ECO:0000256" key="4">
    <source>
        <dbReference type="ARBA" id="ARBA00012951"/>
    </source>
</evidence>
<keyword evidence="7" id="KW-1003">Cell membrane</keyword>
<gene>
    <name evidence="23" type="primary">petA</name>
    <name evidence="22" type="ORF">Lgra_0698</name>
    <name evidence="23" type="ORF">NCTC12388_00308</name>
</gene>
<dbReference type="Proteomes" id="UP000054691">
    <property type="component" value="Unassembled WGS sequence"/>
</dbReference>
<keyword evidence="17" id="KW-1015">Disulfide bond</keyword>
<keyword evidence="9" id="KW-0001">2Fe-2S</keyword>
<dbReference type="Pfam" id="PF10399">
    <property type="entry name" value="UCR_Fe-S_N"/>
    <property type="match status" value="1"/>
</dbReference>
<dbReference type="Gene3D" id="1.20.5.510">
    <property type="entry name" value="Single helix bin"/>
    <property type="match status" value="1"/>
</dbReference>
<dbReference type="GO" id="GO:0008121">
    <property type="term" value="F:quinol-cytochrome-c reductase activity"/>
    <property type="evidence" value="ECO:0007669"/>
    <property type="project" value="UniProtKB-EC"/>
</dbReference>
<dbReference type="GO" id="GO:0051537">
    <property type="term" value="F:2 iron, 2 sulfur cluster binding"/>
    <property type="evidence" value="ECO:0007669"/>
    <property type="project" value="UniProtKB-KW"/>
</dbReference>
<protein>
    <recommendedName>
        <fullName evidence="5 19">Ubiquinol-cytochrome c reductase iron-sulfur subunit</fullName>
        <ecNumber evidence="4 19">7.1.1.8</ecNumber>
    </recommendedName>
</protein>
<evidence type="ECO:0000256" key="10">
    <source>
        <dbReference type="ARBA" id="ARBA00022723"/>
    </source>
</evidence>
<dbReference type="InterPro" id="IPR014349">
    <property type="entry name" value="Rieske_Fe-S_prot"/>
</dbReference>
<dbReference type="PROSITE" id="PS51296">
    <property type="entry name" value="RIESKE"/>
    <property type="match status" value="1"/>
</dbReference>
<evidence type="ECO:0000256" key="5">
    <source>
        <dbReference type="ARBA" id="ARBA00019816"/>
    </source>
</evidence>
<evidence type="ECO:0000256" key="6">
    <source>
        <dbReference type="ARBA" id="ARBA00022448"/>
    </source>
</evidence>
<evidence type="ECO:0000256" key="13">
    <source>
        <dbReference type="ARBA" id="ARBA00022989"/>
    </source>
</evidence>